<comment type="caution">
    <text evidence="2">The sequence shown here is derived from an EMBL/GenBank/DDBJ whole genome shotgun (WGS) entry which is preliminary data.</text>
</comment>
<gene>
    <name evidence="2" type="ORF">RFI_04441</name>
</gene>
<feature type="region of interest" description="Disordered" evidence="1">
    <location>
        <begin position="78"/>
        <end position="97"/>
    </location>
</feature>
<proteinExistence type="predicted"/>
<evidence type="ECO:0000313" key="3">
    <source>
        <dbReference type="Proteomes" id="UP000023152"/>
    </source>
</evidence>
<name>X6P3L0_RETFI</name>
<dbReference type="EMBL" id="ASPP01004012">
    <property type="protein sequence ID" value="ETO32674.1"/>
    <property type="molecule type" value="Genomic_DNA"/>
</dbReference>
<evidence type="ECO:0000313" key="2">
    <source>
        <dbReference type="EMBL" id="ETO32674.1"/>
    </source>
</evidence>
<dbReference type="Proteomes" id="UP000023152">
    <property type="component" value="Unassembled WGS sequence"/>
</dbReference>
<feature type="compositionally biased region" description="Basic and acidic residues" evidence="1">
    <location>
        <begin position="80"/>
        <end position="89"/>
    </location>
</feature>
<reference evidence="2 3" key="1">
    <citation type="journal article" date="2013" name="Curr. Biol.">
        <title>The Genome of the Foraminiferan Reticulomyxa filosa.</title>
        <authorList>
            <person name="Glockner G."/>
            <person name="Hulsmann N."/>
            <person name="Schleicher M."/>
            <person name="Noegel A.A."/>
            <person name="Eichinger L."/>
            <person name="Gallinger C."/>
            <person name="Pawlowski J."/>
            <person name="Sierra R."/>
            <person name="Euteneuer U."/>
            <person name="Pillet L."/>
            <person name="Moustafa A."/>
            <person name="Platzer M."/>
            <person name="Groth M."/>
            <person name="Szafranski K."/>
            <person name="Schliwa M."/>
        </authorList>
    </citation>
    <scope>NUCLEOTIDE SEQUENCE [LARGE SCALE GENOMIC DNA]</scope>
</reference>
<dbReference type="AlphaFoldDB" id="X6P3L0"/>
<feature type="non-terminal residue" evidence="2">
    <location>
        <position position="1"/>
    </location>
</feature>
<evidence type="ECO:0000256" key="1">
    <source>
        <dbReference type="SAM" id="MobiDB-lite"/>
    </source>
</evidence>
<protein>
    <submittedName>
        <fullName evidence="2">Uncharacterized protein</fullName>
    </submittedName>
</protein>
<keyword evidence="3" id="KW-1185">Reference proteome</keyword>
<organism evidence="2 3">
    <name type="scientific">Reticulomyxa filosa</name>
    <dbReference type="NCBI Taxonomy" id="46433"/>
    <lineage>
        <taxon>Eukaryota</taxon>
        <taxon>Sar</taxon>
        <taxon>Rhizaria</taxon>
        <taxon>Retaria</taxon>
        <taxon>Foraminifera</taxon>
        <taxon>Monothalamids</taxon>
        <taxon>Reticulomyxidae</taxon>
        <taxon>Reticulomyxa</taxon>
    </lineage>
</organism>
<accession>X6P3L0</accession>
<sequence>KIRNARMYLVMPLQNILSREISHAIDMRTKYNREKRHYDDICTTIEQLKKDLSMLDQMKQQESFDTQHQDDQSITANPLQKDDTAHDDSSSAQNETKTINLASRLKMTWARLSTGISSSDDESGFRTGCTRSKDRESYHTVGAMSPENRAEYETQLKEAREKYKACLKSFETSKQQLLECIELIENKLNLETDHYFKQFGDFVEKSHGDQKLFFSFGNPFLNFSNCPTQYLCYVVSSVLSQKNAGSDFKRVTFAYFYVRPFNY</sequence>